<dbReference type="PANTHER" id="PTHR43689">
    <property type="entry name" value="HYDROLASE"/>
    <property type="match status" value="1"/>
</dbReference>
<reference evidence="2" key="1">
    <citation type="submission" date="2018-12" db="EMBL/GenBank/DDBJ databases">
        <title>Novel natural products biosynthetic potential of the class Ktedonobacteria.</title>
        <authorList>
            <person name="Zheng Y."/>
            <person name="Saitou A."/>
            <person name="Wang C.M."/>
            <person name="Toyoda A."/>
            <person name="Minakuchi Y."/>
            <person name="Sekiguchi Y."/>
            <person name="Ueda K."/>
            <person name="Takano H."/>
            <person name="Sakai Y."/>
            <person name="Yokota A."/>
            <person name="Yabe S."/>
        </authorList>
    </citation>
    <scope>NUCLEOTIDE SEQUENCE</scope>
    <source>
        <strain evidence="2">COM3</strain>
    </source>
</reference>
<evidence type="ECO:0000313" key="2">
    <source>
        <dbReference type="EMBL" id="BBH86842.1"/>
    </source>
</evidence>
<dbReference type="SUPFAM" id="SSF53474">
    <property type="entry name" value="alpha/beta-Hydrolases"/>
    <property type="match status" value="1"/>
</dbReference>
<accession>A0A455SIT8</accession>
<dbReference type="Pfam" id="PF12697">
    <property type="entry name" value="Abhydrolase_6"/>
    <property type="match status" value="1"/>
</dbReference>
<feature type="domain" description="AB hydrolase-1" evidence="1">
    <location>
        <begin position="30"/>
        <end position="273"/>
    </location>
</feature>
<dbReference type="InterPro" id="IPR000639">
    <property type="entry name" value="Epox_hydrolase-like"/>
</dbReference>
<gene>
    <name evidence="2" type="ORF">KTC_15930</name>
</gene>
<dbReference type="GO" id="GO:0016787">
    <property type="term" value="F:hydrolase activity"/>
    <property type="evidence" value="ECO:0007669"/>
    <property type="project" value="UniProtKB-KW"/>
</dbReference>
<sequence>MTTTLLVEGLVELSDGPVHYYEASQHGPPVVLLHGGMDNALLCWKRLFPVLAVAYQEQAPDWPGQGKSIPYRGRATQAALEDCLERLLDVWGLKQVALVGMSIGSSVALGFALKHPERVTRLVLGSCVGLLEHEKREHLNSLLLRTPLASRLGTAVASRETIRFIVRHYLFESEVPDFDTIVDEVHQEVKNRKTLFPDWVIDETRWKGPKTYHMPHLPKLQCPALFIHGEKDKLVPREYAEKAAHLAPQGELLVIDGCGHWVHHEHPVAFNAAAARFLAPLVGM</sequence>
<dbReference type="PRINTS" id="PR00111">
    <property type="entry name" value="ABHYDROLASE"/>
</dbReference>
<dbReference type="InterPro" id="IPR029058">
    <property type="entry name" value="AB_hydrolase_fold"/>
</dbReference>
<organism evidence="2">
    <name type="scientific">Thermosporothrix sp. COM3</name>
    <dbReference type="NCBI Taxonomy" id="2490863"/>
    <lineage>
        <taxon>Bacteria</taxon>
        <taxon>Bacillati</taxon>
        <taxon>Chloroflexota</taxon>
        <taxon>Ktedonobacteria</taxon>
        <taxon>Ktedonobacterales</taxon>
        <taxon>Thermosporotrichaceae</taxon>
        <taxon>Thermosporothrix</taxon>
    </lineage>
</organism>
<name>A0A455SIT8_9CHLR</name>
<dbReference type="EMBL" id="AP019376">
    <property type="protein sequence ID" value="BBH86842.1"/>
    <property type="molecule type" value="Genomic_DNA"/>
</dbReference>
<dbReference type="AlphaFoldDB" id="A0A455SIT8"/>
<dbReference type="Gene3D" id="3.40.50.1820">
    <property type="entry name" value="alpha/beta hydrolase"/>
    <property type="match status" value="1"/>
</dbReference>
<dbReference type="PANTHER" id="PTHR43689:SF8">
    <property type="entry name" value="ALPHA_BETA-HYDROLASES SUPERFAMILY PROTEIN"/>
    <property type="match status" value="1"/>
</dbReference>
<dbReference type="InterPro" id="IPR000073">
    <property type="entry name" value="AB_hydrolase_1"/>
</dbReference>
<protein>
    <submittedName>
        <fullName evidence="2">Alpha/beta hydrolase</fullName>
    </submittedName>
</protein>
<keyword evidence="2" id="KW-0378">Hydrolase</keyword>
<evidence type="ECO:0000259" key="1">
    <source>
        <dbReference type="Pfam" id="PF12697"/>
    </source>
</evidence>
<dbReference type="PRINTS" id="PR00412">
    <property type="entry name" value="EPOXHYDRLASE"/>
</dbReference>
<proteinExistence type="predicted"/>